<keyword evidence="1" id="KW-0812">Transmembrane</keyword>
<evidence type="ECO:0000313" key="3">
    <source>
        <dbReference type="Proteomes" id="UP000030378"/>
    </source>
</evidence>
<name>A0AAP8PJ94_SERMA</name>
<dbReference type="AlphaFoldDB" id="A0AAP8PJ94"/>
<feature type="transmembrane region" description="Helical" evidence="1">
    <location>
        <begin position="140"/>
        <end position="158"/>
    </location>
</feature>
<comment type="caution">
    <text evidence="2">The sequence shown here is derived from an EMBL/GenBank/DDBJ whole genome shotgun (WGS) entry which is preliminary data.</text>
</comment>
<evidence type="ECO:0000313" key="2">
    <source>
        <dbReference type="EMBL" id="PNO69450.1"/>
    </source>
</evidence>
<protein>
    <submittedName>
        <fullName evidence="2">Uncharacterized protein</fullName>
    </submittedName>
</protein>
<reference evidence="3" key="1">
    <citation type="submission" date="2017-12" db="EMBL/GenBank/DDBJ databases">
        <title>FDA dAtabase for Regulatory Grade micrObial Sequences (FDA-ARGOS): Supporting development and validation of Infectious Disease Dx tests.</title>
        <authorList>
            <person name="Campos J."/>
            <person name="Goldberg B."/>
            <person name="Tallon L."/>
            <person name="Sadzewicz L."/>
            <person name="Sengamalay N."/>
            <person name="Ott S."/>
            <person name="Godinez A."/>
            <person name="Nagaraj S."/>
            <person name="Vavikolanu K."/>
            <person name="Vyas G."/>
            <person name="Nadendla S."/>
            <person name="Aluvathingal J."/>
            <person name="Geyer C."/>
            <person name="Nandy P."/>
            <person name="Hobson J."/>
            <person name="Sichtig H."/>
        </authorList>
    </citation>
    <scope>NUCLEOTIDE SEQUENCE [LARGE SCALE GENOMIC DNA]</scope>
    <source>
        <strain evidence="3">FDAARGOS_79</strain>
    </source>
</reference>
<dbReference type="RefSeq" id="WP_087763427.1">
    <property type="nucleotide sequence ID" value="NZ_CP053927.1"/>
</dbReference>
<organism evidence="2 3">
    <name type="scientific">Serratia marcescens</name>
    <dbReference type="NCBI Taxonomy" id="615"/>
    <lineage>
        <taxon>Bacteria</taxon>
        <taxon>Pseudomonadati</taxon>
        <taxon>Pseudomonadota</taxon>
        <taxon>Gammaproteobacteria</taxon>
        <taxon>Enterobacterales</taxon>
        <taxon>Yersiniaceae</taxon>
        <taxon>Serratia</taxon>
    </lineage>
</organism>
<keyword evidence="1" id="KW-1133">Transmembrane helix</keyword>
<feature type="transmembrane region" description="Helical" evidence="1">
    <location>
        <begin position="45"/>
        <end position="62"/>
    </location>
</feature>
<sequence length="201" mass="22844">MSIKKGLIGWLGAFLAFDISILASVMLQQVSLSESIEIAKIASTFLAPPLLLLLSTVIPPNAKASLAFWRLKHALPGHRAFSKYMHSDNRIDDRWLRENIIPLPSTAREQNVEWYRIYRKHHNEGAIQDINKRFLLFRDLATISFLFLIILPLILRATHTEVTVWPIILVFLIQYLMSAIAAQQMGIRLVCTALAIEASKK</sequence>
<evidence type="ECO:0000256" key="1">
    <source>
        <dbReference type="SAM" id="Phobius"/>
    </source>
</evidence>
<keyword evidence="1" id="KW-0472">Membrane</keyword>
<proteinExistence type="predicted"/>
<gene>
    <name evidence="2" type="ORF">MC70_005330</name>
</gene>
<dbReference type="EMBL" id="JTBC02000002">
    <property type="protein sequence ID" value="PNO69450.1"/>
    <property type="molecule type" value="Genomic_DNA"/>
</dbReference>
<feature type="transmembrane region" description="Helical" evidence="1">
    <location>
        <begin position="164"/>
        <end position="182"/>
    </location>
</feature>
<dbReference type="Proteomes" id="UP000030378">
    <property type="component" value="Unassembled WGS sequence"/>
</dbReference>
<accession>A0AAP8PJ94</accession>